<keyword evidence="2" id="KW-1185">Reference proteome</keyword>
<dbReference type="RefSeq" id="XP_041296977.1">
    <property type="nucleotide sequence ID" value="XM_041430950.1"/>
</dbReference>
<evidence type="ECO:0000313" key="1">
    <source>
        <dbReference type="EMBL" id="KAG2115260.1"/>
    </source>
</evidence>
<dbReference type="OrthoDB" id="2669721at2759"/>
<comment type="caution">
    <text evidence="1">The sequence shown here is derived from an EMBL/GenBank/DDBJ whole genome shotgun (WGS) entry which is preliminary data.</text>
</comment>
<name>A0A9P7FG12_9AGAM</name>
<dbReference type="Proteomes" id="UP000823399">
    <property type="component" value="Unassembled WGS sequence"/>
</dbReference>
<proteinExistence type="predicted"/>
<dbReference type="AlphaFoldDB" id="A0A9P7FG12"/>
<organism evidence="1 2">
    <name type="scientific">Suillus discolor</name>
    <dbReference type="NCBI Taxonomy" id="1912936"/>
    <lineage>
        <taxon>Eukaryota</taxon>
        <taxon>Fungi</taxon>
        <taxon>Dikarya</taxon>
        <taxon>Basidiomycota</taxon>
        <taxon>Agaricomycotina</taxon>
        <taxon>Agaricomycetes</taxon>
        <taxon>Agaricomycetidae</taxon>
        <taxon>Boletales</taxon>
        <taxon>Suillineae</taxon>
        <taxon>Suillaceae</taxon>
        <taxon>Suillus</taxon>
    </lineage>
</organism>
<protein>
    <submittedName>
        <fullName evidence="1">Uncharacterized protein</fullName>
    </submittedName>
</protein>
<reference evidence="1" key="1">
    <citation type="journal article" date="2020" name="New Phytol.">
        <title>Comparative genomics reveals dynamic genome evolution in host specialist ectomycorrhizal fungi.</title>
        <authorList>
            <person name="Lofgren L.A."/>
            <person name="Nguyen N.H."/>
            <person name="Vilgalys R."/>
            <person name="Ruytinx J."/>
            <person name="Liao H.L."/>
            <person name="Branco S."/>
            <person name="Kuo A."/>
            <person name="LaButti K."/>
            <person name="Lipzen A."/>
            <person name="Andreopoulos W."/>
            <person name="Pangilinan J."/>
            <person name="Riley R."/>
            <person name="Hundley H."/>
            <person name="Na H."/>
            <person name="Barry K."/>
            <person name="Grigoriev I.V."/>
            <person name="Stajich J.E."/>
            <person name="Kennedy P.G."/>
        </authorList>
    </citation>
    <scope>NUCLEOTIDE SEQUENCE</scope>
    <source>
        <strain evidence="1">FC423</strain>
    </source>
</reference>
<gene>
    <name evidence="1" type="ORF">F5147DRAFT_569339</name>
</gene>
<accession>A0A9P7FG12</accession>
<sequence length="426" mass="49069">MHFEGPNMGSLFTDLWRGTMRCDATDDKDSWDWAVFRDKTVWMDHGASVAACAQYLPGSFDRPPRNPAEKINTYYKAWEFILWLWGLGPGLLYGILPDKYWQNFCKFVRGVQIMSQHSLTFEDIQEAHRCFCEWEYEFECIYYQRRADRIHFVRPCAHQGNHLATEGFRSGPSACYAQWTMERVIGMLGMEIRQPSNPFSNLTFLAIRRCQINALKVMIPDLEPPDNPLPNHSVNLGGGYVLLRARDRYNYHPSEAESQVIGEFLDAPVPKFKRWARLRLPNGQVARCAWKETLKPAEKVRMARNVKVTVSPDADDINNNENDGELEYHDDEIYRFVTVAMVSVYSRPDPELLQKSMQTVWSCKYHGDEALQLVSAKSIQSIVAMIPHRPKLQSGVVEDRFFLLEKPGLGLVTVDEEVEDEADGDE</sequence>
<dbReference type="GeneID" id="64693209"/>
<evidence type="ECO:0000313" key="2">
    <source>
        <dbReference type="Proteomes" id="UP000823399"/>
    </source>
</evidence>
<dbReference type="EMBL" id="JABBWM010000008">
    <property type="protein sequence ID" value="KAG2115260.1"/>
    <property type="molecule type" value="Genomic_DNA"/>
</dbReference>